<evidence type="ECO:0000313" key="3">
    <source>
        <dbReference type="Proteomes" id="UP000325255"/>
    </source>
</evidence>
<feature type="transmembrane region" description="Helical" evidence="1">
    <location>
        <begin position="59"/>
        <end position="80"/>
    </location>
</feature>
<dbReference type="AlphaFoldDB" id="A0A5M6IL25"/>
<evidence type="ECO:0000256" key="1">
    <source>
        <dbReference type="SAM" id="Phobius"/>
    </source>
</evidence>
<keyword evidence="1" id="KW-1133">Transmembrane helix</keyword>
<reference evidence="2 3" key="1">
    <citation type="submission" date="2019-09" db="EMBL/GenBank/DDBJ databases">
        <title>Genome sequence of Rhodovastum atsumiense, a diverse member of the Acetobacteraceae family of non-sulfur purple photosynthetic bacteria.</title>
        <authorList>
            <person name="Meyer T."/>
            <person name="Kyndt J."/>
        </authorList>
    </citation>
    <scope>NUCLEOTIDE SEQUENCE [LARGE SCALE GENOMIC DNA]</scope>
    <source>
        <strain evidence="2 3">DSM 21279</strain>
    </source>
</reference>
<feature type="transmembrane region" description="Helical" evidence="1">
    <location>
        <begin position="86"/>
        <end position="109"/>
    </location>
</feature>
<sequence>MVIYGLALMGGCMLIGTLAGDLIGYLVGIDANIGGVGIAMLLLVIISRRLMDQGKLSKLAEGGIMFWNGMYIPIVVAMAASQNILAAFGSGALAFILGLAPVALGFLLIRPLAALSPKEASAKIAEEV</sequence>
<dbReference type="OrthoDB" id="286752at2"/>
<dbReference type="EMBL" id="VWPK01000063">
    <property type="protein sequence ID" value="KAA5608966.1"/>
    <property type="molecule type" value="Genomic_DNA"/>
</dbReference>
<evidence type="ECO:0000313" key="2">
    <source>
        <dbReference type="EMBL" id="KAA5608966.1"/>
    </source>
</evidence>
<organism evidence="2 3">
    <name type="scientific">Rhodovastum atsumiense</name>
    <dbReference type="NCBI Taxonomy" id="504468"/>
    <lineage>
        <taxon>Bacteria</taxon>
        <taxon>Pseudomonadati</taxon>
        <taxon>Pseudomonadota</taxon>
        <taxon>Alphaproteobacteria</taxon>
        <taxon>Acetobacterales</taxon>
        <taxon>Acetobacteraceae</taxon>
        <taxon>Rhodovastum</taxon>
    </lineage>
</organism>
<keyword evidence="1" id="KW-0812">Transmembrane</keyword>
<proteinExistence type="predicted"/>
<dbReference type="InterPro" id="IPR004690">
    <property type="entry name" value="Maln_transptMadL"/>
</dbReference>
<keyword evidence="1" id="KW-0472">Membrane</keyword>
<dbReference type="NCBIfam" id="TIGR00807">
    <property type="entry name" value="malonate_madL"/>
    <property type="match status" value="1"/>
</dbReference>
<comment type="caution">
    <text evidence="2">The sequence shown here is derived from an EMBL/GenBank/DDBJ whole genome shotgun (WGS) entry which is preliminary data.</text>
</comment>
<dbReference type="Proteomes" id="UP000325255">
    <property type="component" value="Unassembled WGS sequence"/>
</dbReference>
<gene>
    <name evidence="2" type="primary">madL</name>
    <name evidence="2" type="ORF">F1189_26520</name>
</gene>
<accession>A0A5M6IL25</accession>
<protein>
    <submittedName>
        <fullName evidence="2">Malonate transporter subunit MadL</fullName>
    </submittedName>
</protein>
<dbReference type="GO" id="GO:0016020">
    <property type="term" value="C:membrane"/>
    <property type="evidence" value="ECO:0007669"/>
    <property type="project" value="InterPro"/>
</dbReference>
<name>A0A5M6IL25_9PROT</name>
<keyword evidence="3" id="KW-1185">Reference proteome</keyword>
<feature type="transmembrane region" description="Helical" evidence="1">
    <location>
        <begin position="29"/>
        <end position="47"/>
    </location>
</feature>
<dbReference type="Pfam" id="PF03817">
    <property type="entry name" value="MadL"/>
    <property type="match status" value="1"/>
</dbReference>